<organism evidence="1 2">
    <name type="scientific">Paracoccus siganidrum</name>
    <dbReference type="NCBI Taxonomy" id="1276757"/>
    <lineage>
        <taxon>Bacteria</taxon>
        <taxon>Pseudomonadati</taxon>
        <taxon>Pseudomonadota</taxon>
        <taxon>Alphaproteobacteria</taxon>
        <taxon>Rhodobacterales</taxon>
        <taxon>Paracoccaceae</taxon>
        <taxon>Paracoccus</taxon>
    </lineage>
</organism>
<accession>A0A418ZTI9</accession>
<proteinExistence type="predicted"/>
<dbReference type="EMBL" id="QZEW01000170">
    <property type="protein sequence ID" value="RJL00688.1"/>
    <property type="molecule type" value="Genomic_DNA"/>
</dbReference>
<dbReference type="Proteomes" id="UP000283587">
    <property type="component" value="Unassembled WGS sequence"/>
</dbReference>
<dbReference type="OrthoDB" id="6940539at2"/>
<reference evidence="2" key="1">
    <citation type="submission" date="2018-09" db="EMBL/GenBank/DDBJ databases">
        <title>Paracoccus onubensis nov. sp. a moderate halophilic bacterium isolated from Gruta de las Maravillas (Aracena, Spain).</title>
        <authorList>
            <person name="Jurado V."/>
            <person name="Gutierrez-Patricio S."/>
            <person name="Gonzalez-Pimentel J.L."/>
            <person name="Miller A.Z."/>
            <person name="Laiz L."/>
            <person name="Saiz-Jimenez C."/>
        </authorList>
    </citation>
    <scope>NUCLEOTIDE SEQUENCE [LARGE SCALE GENOMIC DNA]</scope>
    <source>
        <strain evidence="2">DSM 26381</strain>
    </source>
</reference>
<evidence type="ECO:0000313" key="1">
    <source>
        <dbReference type="EMBL" id="RJL00688.1"/>
    </source>
</evidence>
<protein>
    <submittedName>
        <fullName evidence="1">Cell wall-binding protein</fullName>
    </submittedName>
</protein>
<dbReference type="AlphaFoldDB" id="A0A418ZTI9"/>
<name>A0A418ZTI9_9RHOB</name>
<sequence length="82" mass="9341">MRAEGKSPEEIARTLHADRRNLGIKYKNLTPPEKLQEIYARNLERYGDELGPTIDYLRNARKKTWEQIIESASRAGGGDLGL</sequence>
<keyword evidence="2" id="KW-1185">Reference proteome</keyword>
<evidence type="ECO:0000313" key="2">
    <source>
        <dbReference type="Proteomes" id="UP000283587"/>
    </source>
</evidence>
<comment type="caution">
    <text evidence="1">The sequence shown here is derived from an EMBL/GenBank/DDBJ whole genome shotgun (WGS) entry which is preliminary data.</text>
</comment>
<gene>
    <name evidence="1" type="ORF">D3P05_22725</name>
</gene>